<feature type="domain" description="DUF7726" evidence="2">
    <location>
        <begin position="99"/>
        <end position="167"/>
    </location>
</feature>
<feature type="region of interest" description="Disordered" evidence="1">
    <location>
        <begin position="59"/>
        <end position="87"/>
    </location>
</feature>
<proteinExistence type="predicted"/>
<evidence type="ECO:0000313" key="4">
    <source>
        <dbReference type="EMBL" id="KAE9983780.1"/>
    </source>
</evidence>
<dbReference type="PANTHER" id="PTHR42339:SF1">
    <property type="entry name" value="HISTONE H1"/>
    <property type="match status" value="1"/>
</dbReference>
<protein>
    <recommendedName>
        <fullName evidence="2">DUF7726 domain-containing protein</fullName>
    </recommendedName>
</protein>
<comment type="caution">
    <text evidence="3">The sequence shown here is derived from an EMBL/GenBank/DDBJ whole genome shotgun (WGS) entry which is preliminary data.</text>
</comment>
<dbReference type="EMBL" id="WNWQ01000024">
    <property type="protein sequence ID" value="KAE9983780.1"/>
    <property type="molecule type" value="Genomic_DNA"/>
</dbReference>
<evidence type="ECO:0000313" key="6">
    <source>
        <dbReference type="Proteomes" id="UP000447873"/>
    </source>
</evidence>
<dbReference type="EMBL" id="WNWS01000073">
    <property type="protein sequence ID" value="KAE9982630.1"/>
    <property type="molecule type" value="Genomic_DNA"/>
</dbReference>
<evidence type="ECO:0000313" key="5">
    <source>
        <dbReference type="EMBL" id="KAE9983980.1"/>
    </source>
</evidence>
<sequence length="357" mass="39352">MVSYQFSHLTGQWQVTSVAQNQSRYFIPSLPGDPPANFEIPADRAHDPKILSTLAKYRPPLAESSANTPRGPSPANGMKRSMSTLEDEQDDGLGGLIRLTHDCDQVRRKIRTLIDAGMKVTEFANSIGVSTPAYYRFMGQNGLQKGAGSETYTSALQYFQKYESTGIPFPTSKKARSERSASTVSARSASSAQSAISTSAIPSAADIATAHAAITLDGEFSDSVPVYDTCDDIRRKINAYLEKSSEPQASFLRTLMSQYHTQTKTIQSVQLQRFRNMKGPDAGNTNPVYYAAYVFFEKERMRSDKAKSEGRKKMEAIYPSGMDTDRPARKGVWTTGNSNVTKNKYGQWVVDGRVLNG</sequence>
<evidence type="ECO:0000313" key="7">
    <source>
        <dbReference type="Proteomes" id="UP000490939"/>
    </source>
</evidence>
<dbReference type="Proteomes" id="UP000490939">
    <property type="component" value="Unassembled WGS sequence"/>
</dbReference>
<keyword evidence="7" id="KW-1185">Reference proteome</keyword>
<dbReference type="Proteomes" id="UP000433883">
    <property type="component" value="Unassembled WGS sequence"/>
</dbReference>
<accession>A0A8H3Z1V5</accession>
<organism evidence="3 6">
    <name type="scientific">Venturia inaequalis</name>
    <name type="common">Apple scab fungus</name>
    <dbReference type="NCBI Taxonomy" id="5025"/>
    <lineage>
        <taxon>Eukaryota</taxon>
        <taxon>Fungi</taxon>
        <taxon>Dikarya</taxon>
        <taxon>Ascomycota</taxon>
        <taxon>Pezizomycotina</taxon>
        <taxon>Dothideomycetes</taxon>
        <taxon>Pleosporomycetidae</taxon>
        <taxon>Venturiales</taxon>
        <taxon>Venturiaceae</taxon>
        <taxon>Venturia</taxon>
    </lineage>
</organism>
<evidence type="ECO:0000256" key="1">
    <source>
        <dbReference type="SAM" id="MobiDB-lite"/>
    </source>
</evidence>
<dbReference type="PANTHER" id="PTHR42339">
    <property type="entry name" value="HISTONE H1"/>
    <property type="match status" value="1"/>
</dbReference>
<evidence type="ECO:0000259" key="2">
    <source>
        <dbReference type="Pfam" id="PF24852"/>
    </source>
</evidence>
<evidence type="ECO:0000313" key="3">
    <source>
        <dbReference type="EMBL" id="KAE9982630.1"/>
    </source>
</evidence>
<dbReference type="Proteomes" id="UP000447873">
    <property type="component" value="Unassembled WGS sequence"/>
</dbReference>
<feature type="domain" description="DUF7726" evidence="2">
    <location>
        <begin position="224"/>
        <end position="302"/>
    </location>
</feature>
<reference evidence="3 6" key="1">
    <citation type="submission" date="2018-12" db="EMBL/GenBank/DDBJ databases">
        <title>Venturia inaequalis Genome Resource.</title>
        <authorList>
            <person name="Lichtner F.J."/>
        </authorList>
    </citation>
    <scope>NUCLEOTIDE SEQUENCE [LARGE SCALE GENOMIC DNA]</scope>
    <source>
        <strain evidence="3 6">120213</strain>
        <strain evidence="4">Bline_iso_100314</strain>
        <strain evidence="5 7">DMI_063113</strain>
    </source>
</reference>
<dbReference type="Pfam" id="PF24852">
    <property type="entry name" value="DUF7726"/>
    <property type="match status" value="2"/>
</dbReference>
<dbReference type="EMBL" id="WNWR01000305">
    <property type="protein sequence ID" value="KAE9983980.1"/>
    <property type="molecule type" value="Genomic_DNA"/>
</dbReference>
<name>A0A8H3Z1V5_VENIN</name>
<dbReference type="InterPro" id="IPR056143">
    <property type="entry name" value="DUF7726"/>
</dbReference>
<gene>
    <name evidence="4" type="ORF">BLS_003696</name>
    <name evidence="5" type="ORF">EG327_005283</name>
    <name evidence="3" type="ORF">EG328_010761</name>
</gene>
<dbReference type="AlphaFoldDB" id="A0A8H3Z1V5"/>
<dbReference type="OrthoDB" id="2592504at2759"/>